<accession>K1QN10</accession>
<protein>
    <submittedName>
        <fullName evidence="1">Uncharacterized protein</fullName>
    </submittedName>
</protein>
<dbReference type="HOGENOM" id="CLU_802277_0_0_1"/>
<dbReference type="AlphaFoldDB" id="K1QN10"/>
<evidence type="ECO:0000313" key="1">
    <source>
        <dbReference type="EMBL" id="EKC35278.1"/>
    </source>
</evidence>
<reference evidence="1" key="1">
    <citation type="journal article" date="2012" name="Nature">
        <title>The oyster genome reveals stress adaptation and complexity of shell formation.</title>
        <authorList>
            <person name="Zhang G."/>
            <person name="Fang X."/>
            <person name="Guo X."/>
            <person name="Li L."/>
            <person name="Luo R."/>
            <person name="Xu F."/>
            <person name="Yang P."/>
            <person name="Zhang L."/>
            <person name="Wang X."/>
            <person name="Qi H."/>
            <person name="Xiong Z."/>
            <person name="Que H."/>
            <person name="Xie Y."/>
            <person name="Holland P.W."/>
            <person name="Paps J."/>
            <person name="Zhu Y."/>
            <person name="Wu F."/>
            <person name="Chen Y."/>
            <person name="Wang J."/>
            <person name="Peng C."/>
            <person name="Meng J."/>
            <person name="Yang L."/>
            <person name="Liu J."/>
            <person name="Wen B."/>
            <person name="Zhang N."/>
            <person name="Huang Z."/>
            <person name="Zhu Q."/>
            <person name="Feng Y."/>
            <person name="Mount A."/>
            <person name="Hedgecock D."/>
            <person name="Xu Z."/>
            <person name="Liu Y."/>
            <person name="Domazet-Loso T."/>
            <person name="Du Y."/>
            <person name="Sun X."/>
            <person name="Zhang S."/>
            <person name="Liu B."/>
            <person name="Cheng P."/>
            <person name="Jiang X."/>
            <person name="Li J."/>
            <person name="Fan D."/>
            <person name="Wang W."/>
            <person name="Fu W."/>
            <person name="Wang T."/>
            <person name="Wang B."/>
            <person name="Zhang J."/>
            <person name="Peng Z."/>
            <person name="Li Y."/>
            <person name="Li N."/>
            <person name="Wang J."/>
            <person name="Chen M."/>
            <person name="He Y."/>
            <person name="Tan F."/>
            <person name="Song X."/>
            <person name="Zheng Q."/>
            <person name="Huang R."/>
            <person name="Yang H."/>
            <person name="Du X."/>
            <person name="Chen L."/>
            <person name="Yang M."/>
            <person name="Gaffney P.M."/>
            <person name="Wang S."/>
            <person name="Luo L."/>
            <person name="She Z."/>
            <person name="Ming Y."/>
            <person name="Huang W."/>
            <person name="Zhang S."/>
            <person name="Huang B."/>
            <person name="Zhang Y."/>
            <person name="Qu T."/>
            <person name="Ni P."/>
            <person name="Miao G."/>
            <person name="Wang J."/>
            <person name="Wang Q."/>
            <person name="Steinberg C.E."/>
            <person name="Wang H."/>
            <person name="Li N."/>
            <person name="Qian L."/>
            <person name="Zhang G."/>
            <person name="Li Y."/>
            <person name="Yang H."/>
            <person name="Liu X."/>
            <person name="Wang J."/>
            <person name="Yin Y."/>
            <person name="Wang J."/>
        </authorList>
    </citation>
    <scope>NUCLEOTIDE SEQUENCE [LARGE SCALE GENOMIC DNA]</scope>
    <source>
        <strain evidence="1">05x7-T-G4-1.051#20</strain>
    </source>
</reference>
<name>K1QN10_MAGGI</name>
<sequence>MPIRCSRSRTVVCVLSAAGVVFLTYVVCVIDLPLPRRSKTEQILVPNLPRSDALDYDRYKDLDVDEYDDLDGRQEITDQTSENDVKVFIRRNSKWERSDVCGQNPPMIQTSLESSAGKLTLYVVHKGPLDPQGKGDPTKQMYYELFRAVHNNLAFHTNSVMVDVGSRDASFSILAAKIGRRAISVRTGARGVPGVCASVRSVNAQRFVTILQTNSSRPLDPAYRDHVLDIDQEVVCEPEGGGFSLNQLITLGTLEAQAPVVLYLEAFQHDTKALLMCAGDFFTHFEVRAILMPWSAHNIKDKLRLAEQISSYKMKPYEFIGVQKELLLRNVEYWPVYVLWKGLGAY</sequence>
<gene>
    <name evidence="1" type="ORF">CGI_10008756</name>
</gene>
<dbReference type="EMBL" id="JH815698">
    <property type="protein sequence ID" value="EKC35278.1"/>
    <property type="molecule type" value="Genomic_DNA"/>
</dbReference>
<organism evidence="1">
    <name type="scientific">Magallana gigas</name>
    <name type="common">Pacific oyster</name>
    <name type="synonym">Crassostrea gigas</name>
    <dbReference type="NCBI Taxonomy" id="29159"/>
    <lineage>
        <taxon>Eukaryota</taxon>
        <taxon>Metazoa</taxon>
        <taxon>Spiralia</taxon>
        <taxon>Lophotrochozoa</taxon>
        <taxon>Mollusca</taxon>
        <taxon>Bivalvia</taxon>
        <taxon>Autobranchia</taxon>
        <taxon>Pteriomorphia</taxon>
        <taxon>Ostreida</taxon>
        <taxon>Ostreoidea</taxon>
        <taxon>Ostreidae</taxon>
        <taxon>Magallana</taxon>
    </lineage>
</organism>
<dbReference type="InParanoid" id="K1QN10"/>
<proteinExistence type="predicted"/>